<keyword evidence="3" id="KW-0472">Membrane</keyword>
<dbReference type="GO" id="GO:0016887">
    <property type="term" value="F:ATP hydrolysis activity"/>
    <property type="evidence" value="ECO:0007669"/>
    <property type="project" value="InterPro"/>
</dbReference>
<evidence type="ECO:0000256" key="3">
    <source>
        <dbReference type="ARBA" id="ARBA00022475"/>
    </source>
</evidence>
<evidence type="ECO:0000256" key="1">
    <source>
        <dbReference type="ARBA" id="ARBA00005417"/>
    </source>
</evidence>
<organism evidence="7 8">
    <name type="scientific">Bordetella hinzii</name>
    <dbReference type="NCBI Taxonomy" id="103855"/>
    <lineage>
        <taxon>Bacteria</taxon>
        <taxon>Pseudomonadati</taxon>
        <taxon>Pseudomonadota</taxon>
        <taxon>Betaproteobacteria</taxon>
        <taxon>Burkholderiales</taxon>
        <taxon>Alcaligenaceae</taxon>
        <taxon>Bordetella</taxon>
    </lineage>
</organism>
<dbReference type="AlphaFoldDB" id="A0AAN1RUZ8"/>
<dbReference type="CDD" id="cd03235">
    <property type="entry name" value="ABC_Metallic_Cations"/>
    <property type="match status" value="1"/>
</dbReference>
<dbReference type="SMART" id="SM00382">
    <property type="entry name" value="AAA"/>
    <property type="match status" value="1"/>
</dbReference>
<dbReference type="InterPro" id="IPR050153">
    <property type="entry name" value="Metal_Ion_Import_ABC"/>
</dbReference>
<dbReference type="SUPFAM" id="SSF52540">
    <property type="entry name" value="P-loop containing nucleoside triphosphate hydrolases"/>
    <property type="match status" value="1"/>
</dbReference>
<feature type="domain" description="ABC transporter" evidence="6">
    <location>
        <begin position="24"/>
        <end position="249"/>
    </location>
</feature>
<evidence type="ECO:0000313" key="7">
    <source>
        <dbReference type="EMBL" id="AZW16561.1"/>
    </source>
</evidence>
<dbReference type="Proteomes" id="UP000282741">
    <property type="component" value="Chromosome"/>
</dbReference>
<proteinExistence type="inferred from homology"/>
<sequence length="249" mass="26478">MGLGRHPADLEPARMGHVLNAAAIELEGATFGWRGQPAVREVSGRFAPGCMTAIVGPNGAGKSTLVKGLAGVLAPMAGRLRRGRDTVAWLPQAAELERDFPISVLDAVVLGGWRRIGAWRAVGEGETARAHLALRRVGLEQLAQRPLQALSGGQLQRVLFARLLMQDAPILILDEPFAAVDGQTTRVLMALLCALNAEGRSVIAVLHDMALVREYFGQTLLLSGRVLGWGPTAEVLAPERLAHGPLGYA</sequence>
<dbReference type="InterPro" id="IPR003593">
    <property type="entry name" value="AAA+_ATPase"/>
</dbReference>
<keyword evidence="4" id="KW-0547">Nucleotide-binding</keyword>
<comment type="similarity">
    <text evidence="1">Belongs to the ABC transporter superfamily.</text>
</comment>
<evidence type="ECO:0000256" key="4">
    <source>
        <dbReference type="ARBA" id="ARBA00022741"/>
    </source>
</evidence>
<evidence type="ECO:0000259" key="6">
    <source>
        <dbReference type="PROSITE" id="PS50893"/>
    </source>
</evidence>
<keyword evidence="5 7" id="KW-0067">ATP-binding</keyword>
<dbReference type="PANTHER" id="PTHR42734">
    <property type="entry name" value="METAL TRANSPORT SYSTEM ATP-BINDING PROTEIN TM_0124-RELATED"/>
    <property type="match status" value="1"/>
</dbReference>
<dbReference type="Gene3D" id="3.40.50.300">
    <property type="entry name" value="P-loop containing nucleotide triphosphate hydrolases"/>
    <property type="match status" value="1"/>
</dbReference>
<gene>
    <name evidence="7" type="ORF">CS347_07180</name>
</gene>
<dbReference type="PANTHER" id="PTHR42734:SF5">
    <property type="entry name" value="IRON TRANSPORT SYSTEM ATP-BINDING PROTEIN HI_0361-RELATED"/>
    <property type="match status" value="1"/>
</dbReference>
<dbReference type="EMBL" id="CP024172">
    <property type="protein sequence ID" value="AZW16561.1"/>
    <property type="molecule type" value="Genomic_DNA"/>
</dbReference>
<dbReference type="InterPro" id="IPR027417">
    <property type="entry name" value="P-loop_NTPase"/>
</dbReference>
<dbReference type="PROSITE" id="PS00211">
    <property type="entry name" value="ABC_TRANSPORTER_1"/>
    <property type="match status" value="1"/>
</dbReference>
<evidence type="ECO:0000256" key="5">
    <source>
        <dbReference type="ARBA" id="ARBA00022840"/>
    </source>
</evidence>
<accession>A0AAN1RUZ8</accession>
<dbReference type="GO" id="GO:0005524">
    <property type="term" value="F:ATP binding"/>
    <property type="evidence" value="ECO:0007669"/>
    <property type="project" value="UniProtKB-KW"/>
</dbReference>
<reference evidence="8" key="1">
    <citation type="submission" date="2017-10" db="EMBL/GenBank/DDBJ databases">
        <title>Whole genome sequencing of various Bordetella species.</title>
        <authorList>
            <person name="Weigand M.R."/>
            <person name="Loparev V."/>
            <person name="Peng Y."/>
            <person name="Bowden K.E."/>
            <person name="Tondella M.L."/>
            <person name="Williams M.M."/>
        </authorList>
    </citation>
    <scope>NUCLEOTIDE SEQUENCE [LARGE SCALE GENOMIC DNA]</scope>
    <source>
        <strain evidence="8">H720</strain>
    </source>
</reference>
<protein>
    <submittedName>
        <fullName evidence="7">Metal ABC transporter ATP-binding protein</fullName>
    </submittedName>
</protein>
<evidence type="ECO:0000313" key="8">
    <source>
        <dbReference type="Proteomes" id="UP000282741"/>
    </source>
</evidence>
<keyword evidence="2" id="KW-0813">Transport</keyword>
<name>A0AAN1RUZ8_9BORD</name>
<keyword evidence="3" id="KW-1003">Cell membrane</keyword>
<dbReference type="PROSITE" id="PS50893">
    <property type="entry name" value="ABC_TRANSPORTER_2"/>
    <property type="match status" value="1"/>
</dbReference>
<dbReference type="InterPro" id="IPR003439">
    <property type="entry name" value="ABC_transporter-like_ATP-bd"/>
</dbReference>
<evidence type="ECO:0000256" key="2">
    <source>
        <dbReference type="ARBA" id="ARBA00022448"/>
    </source>
</evidence>
<dbReference type="Pfam" id="PF00005">
    <property type="entry name" value="ABC_tran"/>
    <property type="match status" value="1"/>
</dbReference>
<dbReference type="InterPro" id="IPR017871">
    <property type="entry name" value="ABC_transporter-like_CS"/>
</dbReference>